<dbReference type="PANTHER" id="PTHR43823">
    <property type="entry name" value="SPORULATION PROTEIN YKVU"/>
    <property type="match status" value="1"/>
</dbReference>
<dbReference type="InterPro" id="IPR036890">
    <property type="entry name" value="HATPase_C_sf"/>
</dbReference>
<feature type="transmembrane region" description="Helical" evidence="6">
    <location>
        <begin position="408"/>
        <end position="429"/>
    </location>
</feature>
<dbReference type="InterPro" id="IPR002528">
    <property type="entry name" value="MATE_fam"/>
</dbReference>
<feature type="transmembrane region" description="Helical" evidence="6">
    <location>
        <begin position="183"/>
        <end position="206"/>
    </location>
</feature>
<dbReference type="Pfam" id="PF01554">
    <property type="entry name" value="MatE"/>
    <property type="match status" value="2"/>
</dbReference>
<protein>
    <submittedName>
        <fullName evidence="7">Polysaccharide biosynthesis C-terminal domain-containing protein</fullName>
    </submittedName>
</protein>
<comment type="subcellular location">
    <subcellularLocation>
        <location evidence="1">Cell membrane</location>
        <topology evidence="1">Multi-pass membrane protein</topology>
    </subcellularLocation>
</comment>
<keyword evidence="5 6" id="KW-0472">Membrane</keyword>
<name>A0A934U158_9FIRM</name>
<feature type="transmembrane region" description="Helical" evidence="6">
    <location>
        <begin position="47"/>
        <end position="67"/>
    </location>
</feature>
<keyword evidence="8" id="KW-1185">Reference proteome</keyword>
<dbReference type="Gene3D" id="3.30.565.10">
    <property type="entry name" value="Histidine kinase-like ATPase, C-terminal domain"/>
    <property type="match status" value="1"/>
</dbReference>
<dbReference type="PANTHER" id="PTHR43823:SF3">
    <property type="entry name" value="MULTIDRUG EXPORT PROTEIN MEPA"/>
    <property type="match status" value="1"/>
</dbReference>
<evidence type="ECO:0000256" key="5">
    <source>
        <dbReference type="ARBA" id="ARBA00023136"/>
    </source>
</evidence>
<dbReference type="RefSeq" id="WP_201426609.1">
    <property type="nucleotide sequence ID" value="NZ_JAEQMG010000023.1"/>
</dbReference>
<evidence type="ECO:0000256" key="4">
    <source>
        <dbReference type="ARBA" id="ARBA00022989"/>
    </source>
</evidence>
<feature type="transmembrane region" description="Helical" evidence="6">
    <location>
        <begin position="12"/>
        <end position="35"/>
    </location>
</feature>
<evidence type="ECO:0000256" key="3">
    <source>
        <dbReference type="ARBA" id="ARBA00022692"/>
    </source>
</evidence>
<feature type="transmembrane region" description="Helical" evidence="6">
    <location>
        <begin position="376"/>
        <end position="396"/>
    </location>
</feature>
<reference evidence="7" key="1">
    <citation type="submission" date="2021-01" db="EMBL/GenBank/DDBJ databases">
        <title>Genome public.</title>
        <authorList>
            <person name="Liu C."/>
            <person name="Sun Q."/>
        </authorList>
    </citation>
    <scope>NUCLEOTIDE SEQUENCE</scope>
    <source>
        <strain evidence="7">M6</strain>
    </source>
</reference>
<sequence length="575" mass="62666">LGKKFNEYLFPTIISSMSILLASFVDGIIVSALVGDDAFSAINLAEPVVLFMQALFFLFGIGGAISISIAKGQRDNRKAIALFTLSFAASVLVSVIVTILGILLIDPITSVLCSNAALYDYVKHYALFNIFGSVFMIVVPYLVFIIRVDGMPKFSANILLVSNAVNLLMDLVYMGVFKMDTSGAALATVTGYVVGFIMELYYLIFFKKRTLKFVAVKGKDFGYLGELSTSGIASVVNTILLFVKAILLNRIVLGATGADGMAVFSVCNFTVTFISMFVSGGSDTMTPIVSLLYGERDYKGIDIVLRKTFLFVSAACAVIIAFILLFPNLLLAMFSVTSAERVAMGIPAVRIFSLSLIGMGVCYVTMNYLQATKQKAISVITTFLRGIVITVPLAYFLSYSFGISGTSWAFVFSEALTAAITFLVCFIVYRVKKDKYTGILLHERQTEHSVLFDASLRPNEEQAAGIADMIIAFCGENGVTGKSADYAGILAEETVEHIRLFNGGEKQPRIDLICRITDAEIILSVRDDGEAFDPATVEDTEEEFTNLKMIKTLADKVSYTRALGLNNMLIKIGRK</sequence>
<dbReference type="GO" id="GO:0005886">
    <property type="term" value="C:plasma membrane"/>
    <property type="evidence" value="ECO:0007669"/>
    <property type="project" value="UniProtKB-SubCell"/>
</dbReference>
<evidence type="ECO:0000313" key="8">
    <source>
        <dbReference type="Proteomes" id="UP000633365"/>
    </source>
</evidence>
<feature type="transmembrane region" description="Helical" evidence="6">
    <location>
        <begin position="342"/>
        <end position="364"/>
    </location>
</feature>
<gene>
    <name evidence="7" type="ORF">JKK62_01280</name>
</gene>
<dbReference type="EMBL" id="JAEQMG010000023">
    <property type="protein sequence ID" value="MBK6087299.1"/>
    <property type="molecule type" value="Genomic_DNA"/>
</dbReference>
<accession>A0A934U158</accession>
<evidence type="ECO:0000256" key="6">
    <source>
        <dbReference type="SAM" id="Phobius"/>
    </source>
</evidence>
<dbReference type="CDD" id="cd16936">
    <property type="entry name" value="HATPase_RsbW-like"/>
    <property type="match status" value="1"/>
</dbReference>
<keyword evidence="2" id="KW-1003">Cell membrane</keyword>
<keyword evidence="3 6" id="KW-0812">Transmembrane</keyword>
<feature type="transmembrane region" description="Helical" evidence="6">
    <location>
        <begin position="158"/>
        <end position="177"/>
    </location>
</feature>
<dbReference type="GO" id="GO:0015297">
    <property type="term" value="F:antiporter activity"/>
    <property type="evidence" value="ECO:0007669"/>
    <property type="project" value="InterPro"/>
</dbReference>
<feature type="transmembrane region" description="Helical" evidence="6">
    <location>
        <begin position="227"/>
        <end position="248"/>
    </location>
</feature>
<evidence type="ECO:0000313" key="7">
    <source>
        <dbReference type="EMBL" id="MBK6087299.1"/>
    </source>
</evidence>
<evidence type="ECO:0000256" key="1">
    <source>
        <dbReference type="ARBA" id="ARBA00004651"/>
    </source>
</evidence>
<feature type="transmembrane region" description="Helical" evidence="6">
    <location>
        <begin position="309"/>
        <end position="336"/>
    </location>
</feature>
<organism evidence="7 8">
    <name type="scientific">Ruminococcus difficilis</name>
    <dbReference type="NCBI Taxonomy" id="2763069"/>
    <lineage>
        <taxon>Bacteria</taxon>
        <taxon>Bacillati</taxon>
        <taxon>Bacillota</taxon>
        <taxon>Clostridia</taxon>
        <taxon>Eubacteriales</taxon>
        <taxon>Oscillospiraceae</taxon>
        <taxon>Ruminococcus</taxon>
    </lineage>
</organism>
<feature type="non-terminal residue" evidence="7">
    <location>
        <position position="1"/>
    </location>
</feature>
<dbReference type="AlphaFoldDB" id="A0A934U158"/>
<dbReference type="Proteomes" id="UP000633365">
    <property type="component" value="Unassembled WGS sequence"/>
</dbReference>
<comment type="caution">
    <text evidence="7">The sequence shown here is derived from an EMBL/GenBank/DDBJ whole genome shotgun (WGS) entry which is preliminary data.</text>
</comment>
<dbReference type="InterPro" id="IPR051327">
    <property type="entry name" value="MATE_MepA_subfamily"/>
</dbReference>
<proteinExistence type="predicted"/>
<feature type="transmembrane region" description="Helical" evidence="6">
    <location>
        <begin position="125"/>
        <end position="146"/>
    </location>
</feature>
<evidence type="ECO:0000256" key="2">
    <source>
        <dbReference type="ARBA" id="ARBA00022475"/>
    </source>
</evidence>
<feature type="transmembrane region" description="Helical" evidence="6">
    <location>
        <begin position="79"/>
        <end position="105"/>
    </location>
</feature>
<dbReference type="GO" id="GO:0042910">
    <property type="term" value="F:xenobiotic transmembrane transporter activity"/>
    <property type="evidence" value="ECO:0007669"/>
    <property type="project" value="InterPro"/>
</dbReference>
<feature type="transmembrane region" description="Helical" evidence="6">
    <location>
        <begin position="260"/>
        <end position="278"/>
    </location>
</feature>
<keyword evidence="4 6" id="KW-1133">Transmembrane helix</keyword>